<keyword evidence="1" id="KW-0812">Transmembrane</keyword>
<dbReference type="SUPFAM" id="SSF56524">
    <property type="entry name" value="Oxidoreductase molybdopterin-binding domain"/>
    <property type="match status" value="1"/>
</dbReference>
<protein>
    <submittedName>
        <fullName evidence="3">Sulfite oxidase</fullName>
    </submittedName>
</protein>
<feature type="transmembrane region" description="Helical" evidence="1">
    <location>
        <begin position="43"/>
        <end position="61"/>
    </location>
</feature>
<dbReference type="Gene3D" id="3.90.420.10">
    <property type="entry name" value="Oxidoreductase, molybdopterin-binding domain"/>
    <property type="match status" value="1"/>
</dbReference>
<dbReference type="KEGG" id="hra:EI982_08985"/>
<dbReference type="GeneID" id="99246173"/>
<keyword evidence="1" id="KW-0472">Membrane</keyword>
<reference evidence="3 4" key="1">
    <citation type="submission" date="2018-12" db="EMBL/GenBank/DDBJ databases">
        <title>Complete genome sequence of Haloplanus rallus MBLA0036.</title>
        <authorList>
            <person name="Nam Y.-d."/>
            <person name="Kang J."/>
            <person name="Chung W.-H."/>
            <person name="Park Y.S."/>
        </authorList>
    </citation>
    <scope>NUCLEOTIDE SEQUENCE [LARGE SCALE GENOMIC DNA]</scope>
    <source>
        <strain evidence="3 4">MBLA0036</strain>
    </source>
</reference>
<dbReference type="RefSeq" id="WP_157689369.1">
    <property type="nucleotide sequence ID" value="NZ_CP034345.1"/>
</dbReference>
<name>A0A6B9F671_9EURY</name>
<dbReference type="CDD" id="cd00321">
    <property type="entry name" value="SO_family_Moco"/>
    <property type="match status" value="1"/>
</dbReference>
<dbReference type="AlphaFoldDB" id="A0A6B9F671"/>
<feature type="domain" description="Oxidoreductase molybdopterin-binding" evidence="2">
    <location>
        <begin position="207"/>
        <end position="344"/>
    </location>
</feature>
<dbReference type="EMBL" id="CP034345">
    <property type="protein sequence ID" value="QGX94912.1"/>
    <property type="molecule type" value="Genomic_DNA"/>
</dbReference>
<dbReference type="Pfam" id="PF00174">
    <property type="entry name" value="Oxidored_molyb"/>
    <property type="match status" value="1"/>
</dbReference>
<feature type="transmembrane region" description="Helical" evidence="1">
    <location>
        <begin position="108"/>
        <end position="130"/>
    </location>
</feature>
<feature type="transmembrane region" description="Helical" evidence="1">
    <location>
        <begin position="150"/>
        <end position="167"/>
    </location>
</feature>
<dbReference type="Proteomes" id="UP000428325">
    <property type="component" value="Chromosome"/>
</dbReference>
<organism evidence="3 4">
    <name type="scientific">Haloplanus rallus</name>
    <dbReference type="NCBI Taxonomy" id="1816183"/>
    <lineage>
        <taxon>Archaea</taxon>
        <taxon>Methanobacteriati</taxon>
        <taxon>Methanobacteriota</taxon>
        <taxon>Stenosarchaea group</taxon>
        <taxon>Halobacteria</taxon>
        <taxon>Halobacteriales</taxon>
        <taxon>Haloferacaceae</taxon>
        <taxon>Haloplanus</taxon>
    </lineage>
</organism>
<proteinExistence type="predicted"/>
<dbReference type="OrthoDB" id="9576at2157"/>
<dbReference type="InterPro" id="IPR000572">
    <property type="entry name" value="OxRdtase_Mopterin-bd_dom"/>
</dbReference>
<dbReference type="PANTHER" id="PTHR43032">
    <property type="entry name" value="PROTEIN-METHIONINE-SULFOXIDE REDUCTASE"/>
    <property type="match status" value="1"/>
</dbReference>
<keyword evidence="1" id="KW-1133">Transmembrane helix</keyword>
<feature type="transmembrane region" description="Helical" evidence="1">
    <location>
        <begin position="82"/>
        <end position="102"/>
    </location>
</feature>
<evidence type="ECO:0000313" key="4">
    <source>
        <dbReference type="Proteomes" id="UP000428325"/>
    </source>
</evidence>
<gene>
    <name evidence="3" type="ORF">EI982_08985</name>
</gene>
<evidence type="ECO:0000313" key="3">
    <source>
        <dbReference type="EMBL" id="QGX94912.1"/>
    </source>
</evidence>
<keyword evidence="4" id="KW-1185">Reference proteome</keyword>
<feature type="transmembrane region" description="Helical" evidence="1">
    <location>
        <begin position="17"/>
        <end position="37"/>
    </location>
</feature>
<evidence type="ECO:0000256" key="1">
    <source>
        <dbReference type="SAM" id="Phobius"/>
    </source>
</evidence>
<evidence type="ECO:0000259" key="2">
    <source>
        <dbReference type="Pfam" id="PF00174"/>
    </source>
</evidence>
<accession>A0A6B9F671</accession>
<dbReference type="InterPro" id="IPR036374">
    <property type="entry name" value="OxRdtase_Mopterin-bd_sf"/>
</dbReference>
<sequence length="356" mass="38708">MVSVPGELAPPPRIVDWSLFAAVGVAVATGVTSFWLGHPSDAAVFWIHAVAGLSLLPLLAAKFRRVAGRVRDRRAWDRATPLSVCLAAVAVAAGATGVGWALGVTAPLGVWTLLNLHILFGLLVGPLLLVHLRSRFRPLRGRDVRDRRVALQYAALVAAGGATAWILRRLAALLETPAASRRFTGSRELDAGSDLPVTSWVVDDPAPVEPAAWTLTVDGRVARPLALGVDDLQPATERRALLDCTSGWYAERDWRGLDLGTLVDAAEPTADAAWVTVHSVTGYRWSLPLPEAREALLATHLSGERLDHGHGYPLRLVAPDRRGFQWVKWIERVEVRRRPDPRQWLAVFVSGFYSSG</sequence>